<evidence type="ECO:0000256" key="3">
    <source>
        <dbReference type="ARBA" id="ARBA00022722"/>
    </source>
</evidence>
<evidence type="ECO:0000313" key="6">
    <source>
        <dbReference type="EMBL" id="MBT1172190.1"/>
    </source>
</evidence>
<accession>A0ABS5UMQ4</accession>
<protein>
    <submittedName>
        <fullName evidence="6">DUF86 domain-containing protein</fullName>
    </submittedName>
</protein>
<evidence type="ECO:0000313" key="7">
    <source>
        <dbReference type="Proteomes" id="UP000773064"/>
    </source>
</evidence>
<organism evidence="6 7">
    <name type="scientific">Bifidobacterium santillanense</name>
    <dbReference type="NCBI Taxonomy" id="2809028"/>
    <lineage>
        <taxon>Bacteria</taxon>
        <taxon>Bacillati</taxon>
        <taxon>Actinomycetota</taxon>
        <taxon>Actinomycetes</taxon>
        <taxon>Bifidobacteriales</taxon>
        <taxon>Bifidobacteriaceae</taxon>
        <taxon>Bifidobacterium</taxon>
    </lineage>
</organism>
<name>A0ABS5UMQ4_9BIFI</name>
<gene>
    <name evidence="6" type="ORF">JS528_02205</name>
</gene>
<keyword evidence="2" id="KW-1277">Toxin-antitoxin system</keyword>
<dbReference type="InterPro" id="IPR051813">
    <property type="entry name" value="HepT_RNase_toxin"/>
</dbReference>
<dbReference type="InterPro" id="IPR008201">
    <property type="entry name" value="HepT-like"/>
</dbReference>
<dbReference type="Proteomes" id="UP000773064">
    <property type="component" value="Unassembled WGS sequence"/>
</dbReference>
<evidence type="ECO:0000256" key="1">
    <source>
        <dbReference type="ARBA" id="ARBA00022553"/>
    </source>
</evidence>
<keyword evidence="7" id="KW-1185">Reference proteome</keyword>
<dbReference type="EMBL" id="JAFEJS010000001">
    <property type="protein sequence ID" value="MBT1172190.1"/>
    <property type="molecule type" value="Genomic_DNA"/>
</dbReference>
<comment type="caution">
    <text evidence="6">The sequence shown here is derived from an EMBL/GenBank/DDBJ whole genome shotgun (WGS) entry which is preliminary data.</text>
</comment>
<dbReference type="Pfam" id="PF01934">
    <property type="entry name" value="HepT-like"/>
    <property type="match status" value="1"/>
</dbReference>
<evidence type="ECO:0000256" key="2">
    <source>
        <dbReference type="ARBA" id="ARBA00022649"/>
    </source>
</evidence>
<evidence type="ECO:0000256" key="5">
    <source>
        <dbReference type="ARBA" id="ARBA00022801"/>
    </source>
</evidence>
<evidence type="ECO:0000256" key="4">
    <source>
        <dbReference type="ARBA" id="ARBA00022741"/>
    </source>
</evidence>
<keyword evidence="3" id="KW-0540">Nuclease</keyword>
<dbReference type="PANTHER" id="PTHR34139:SF1">
    <property type="entry name" value="RNASE MJ1380-RELATED"/>
    <property type="match status" value="1"/>
</dbReference>
<keyword evidence="4" id="KW-0547">Nucleotide-binding</keyword>
<keyword evidence="1" id="KW-0597">Phosphoprotein</keyword>
<reference evidence="6 7" key="1">
    <citation type="journal article" date="2021" name="Environ. Microbiol.">
        <title>Genetic insights into the dark matter of the mammalian gut microbiota through targeted genome reconstruction.</title>
        <authorList>
            <person name="Lugli G.A."/>
            <person name="Alessandri G."/>
            <person name="Milani C."/>
            <person name="Viappiani A."/>
            <person name="Fontana F."/>
            <person name="Tarracchini C."/>
            <person name="Mancabelli L."/>
            <person name="Argentini C."/>
            <person name="Ruiz L."/>
            <person name="Margolles A."/>
            <person name="van Sinderen D."/>
            <person name="Turroni F."/>
            <person name="Ventura M."/>
        </authorList>
    </citation>
    <scope>NUCLEOTIDE SEQUENCE [LARGE SCALE GENOMIC DNA]</scope>
    <source>
        <strain evidence="6 7">MA2</strain>
    </source>
</reference>
<keyword evidence="5" id="KW-0378">Hydrolase</keyword>
<dbReference type="PANTHER" id="PTHR34139">
    <property type="entry name" value="UPF0331 PROTEIN MJ0127"/>
    <property type="match status" value="1"/>
</dbReference>
<sequence>MRDAQRFLGTLTVDEFEADDKTQNAVAMAVARAGEHVKGLSATFREHEPETEWKAIAGTRDWIVHGYDELDFGRLYYAVTKELPLVLAVLQPYIEHQSDVVIRNESPFDVPRI</sequence>
<proteinExistence type="predicted"/>